<comment type="caution">
    <text evidence="1">The sequence shown here is derived from an EMBL/GenBank/DDBJ whole genome shotgun (WGS) entry which is preliminary data.</text>
</comment>
<evidence type="ECO:0000313" key="1">
    <source>
        <dbReference type="EMBL" id="GLZ78648.1"/>
    </source>
</evidence>
<dbReference type="AlphaFoldDB" id="A0A9W6SLW5"/>
<dbReference type="EMBL" id="BSTX01000002">
    <property type="protein sequence ID" value="GLZ78648.1"/>
    <property type="molecule type" value="Genomic_DNA"/>
</dbReference>
<proteinExistence type="predicted"/>
<reference evidence="1" key="1">
    <citation type="submission" date="2023-03" db="EMBL/GenBank/DDBJ databases">
        <title>Actinorhabdospora filicis NBRC 111898.</title>
        <authorList>
            <person name="Ichikawa N."/>
            <person name="Sato H."/>
            <person name="Tonouchi N."/>
        </authorList>
    </citation>
    <scope>NUCLEOTIDE SEQUENCE</scope>
    <source>
        <strain evidence="1">NBRC 111898</strain>
    </source>
</reference>
<organism evidence="1 2">
    <name type="scientific">Actinorhabdospora filicis</name>
    <dbReference type="NCBI Taxonomy" id="1785913"/>
    <lineage>
        <taxon>Bacteria</taxon>
        <taxon>Bacillati</taxon>
        <taxon>Actinomycetota</taxon>
        <taxon>Actinomycetes</taxon>
        <taxon>Micromonosporales</taxon>
        <taxon>Micromonosporaceae</taxon>
        <taxon>Actinorhabdospora</taxon>
    </lineage>
</organism>
<name>A0A9W6SLW5_9ACTN</name>
<dbReference type="RefSeq" id="WP_285663798.1">
    <property type="nucleotide sequence ID" value="NZ_BSTX01000002.1"/>
</dbReference>
<protein>
    <submittedName>
        <fullName evidence="1">Uncharacterized protein</fullName>
    </submittedName>
</protein>
<gene>
    <name evidence="1" type="ORF">Afil01_34550</name>
</gene>
<dbReference type="Proteomes" id="UP001165079">
    <property type="component" value="Unassembled WGS sequence"/>
</dbReference>
<accession>A0A9W6SLW5</accession>
<sequence length="59" mass="6509">MKTLTGRLADRLLAALAPPKRARAACPPEPGCYTNSNCRSRKRHGYTSGDCVFHWQACC</sequence>
<keyword evidence="2" id="KW-1185">Reference proteome</keyword>
<evidence type="ECO:0000313" key="2">
    <source>
        <dbReference type="Proteomes" id="UP001165079"/>
    </source>
</evidence>